<evidence type="ECO:0000313" key="4">
    <source>
        <dbReference type="Proteomes" id="UP000198386"/>
    </source>
</evidence>
<feature type="region of interest" description="Disordered" evidence="1">
    <location>
        <begin position="1240"/>
        <end position="1260"/>
    </location>
</feature>
<feature type="compositionally biased region" description="Low complexity" evidence="1">
    <location>
        <begin position="1251"/>
        <end position="1260"/>
    </location>
</feature>
<evidence type="ECO:0000256" key="1">
    <source>
        <dbReference type="SAM" id="MobiDB-lite"/>
    </source>
</evidence>
<dbReference type="EMBL" id="FZOH01000004">
    <property type="protein sequence ID" value="SNS43256.1"/>
    <property type="molecule type" value="Genomic_DNA"/>
</dbReference>
<evidence type="ECO:0000259" key="2">
    <source>
        <dbReference type="Pfam" id="PF13020"/>
    </source>
</evidence>
<dbReference type="Proteomes" id="UP000198386">
    <property type="component" value="Unassembled WGS sequence"/>
</dbReference>
<evidence type="ECO:0000313" key="3">
    <source>
        <dbReference type="EMBL" id="SNS43256.1"/>
    </source>
</evidence>
<feature type="domain" description="Protein NO VEIN C-terminal" evidence="2">
    <location>
        <begin position="1312"/>
        <end position="1377"/>
    </location>
</feature>
<name>A0A239EF31_9ACTN</name>
<organism evidence="3 4">
    <name type="scientific">Geodermatophilus saharensis</name>
    <dbReference type="NCBI Taxonomy" id="1137994"/>
    <lineage>
        <taxon>Bacteria</taxon>
        <taxon>Bacillati</taxon>
        <taxon>Actinomycetota</taxon>
        <taxon>Actinomycetes</taxon>
        <taxon>Geodermatophilales</taxon>
        <taxon>Geodermatophilaceae</taxon>
        <taxon>Geodermatophilus</taxon>
    </lineage>
</organism>
<proteinExistence type="predicted"/>
<gene>
    <name evidence="3" type="ORF">SAMN04488107_2529</name>
</gene>
<dbReference type="InterPro" id="IPR024975">
    <property type="entry name" value="NOV_C"/>
</dbReference>
<reference evidence="4" key="1">
    <citation type="submission" date="2017-06" db="EMBL/GenBank/DDBJ databases">
        <authorList>
            <person name="Varghese N."/>
            <person name="Submissions S."/>
        </authorList>
    </citation>
    <scope>NUCLEOTIDE SEQUENCE [LARGE SCALE GENOMIC DNA]</scope>
    <source>
        <strain evidence="4">DSM 45423</strain>
    </source>
</reference>
<dbReference type="Pfam" id="PF13020">
    <property type="entry name" value="NOV_C"/>
    <property type="match status" value="1"/>
</dbReference>
<sequence>MGPDAVAPLPAHVNAPFFARLARVDLEATVPLNDLLLDQVAELGARLLLTPADDELPVPPESLIDLLSWRRPEHARIVRAFERLGSSVATADVVPLQAPERARGSLATAHLWADHDRSVLTGEELVRHAGARLVLRVSPERAARLDAAARVLAGRELAPRPGVVADWAEAVAGSLGKRGAPPEIWGTFYDELAAVVPDRAVLRGRKILIDDHGAVRRCNGAEDPRRRAEAFFSPRSTGDEPGGAEDIKLPTRLRQNVFFVSQAIDWNPRTGRVASKRPGRALLEDGLVQEYRADALLPVISEVLHRRQAAVAQDVLQWTFRFSTTRDEVPWREISRMRLLVPLRNGSWAPADETLLSVEWSGTDVEVLDQLLQRTAGTSAELDALAGSLVAPPSDPRFGDLPQDGLRDFLTRIGVRTGLAPVPIVGTLRIQGRQLSAPAALVEAGLTRPTSAVLAAAVDQRALGAARPYTDYVATKPLYRLPGQDDYESFPPAARMAYASLIASGLPCWQDEVFTIPMARPSDRREAFRLSSPLRAFLTEVPWVPVSPPGNRTDIEYVRCRDAWSQADDAPPFLVVIARQVRRVVHASPATERRARELGVRLWDAPGTAADRVLLLADLWERGAVGDTVVHNFRSAYEEAWTDFVGSTSRGTPFDGATRAAVVVTRGTRLEVVDLLDPAGETVYVQDGDARQTMQLLEQSEALVVPIRGPRQEQIARRLQEAFPARVRRVSELQVTVSVDGQPFRPGSDRPLLVGADHSWFVDLVAAVVELRGSSFRRTTPEALRRVVARLRRIRLAWARDLCTQVDGRDVEFGRGSRSQAIQDEENPTVLLVDDGTGEATALERAAASVCELIGHPELAADLRLVLMDLRAGGHGPGRPPGPDALAAVLNEPTARVAEVRSWLRQPDDVALSVLIPVVAVFDVDEARSLAREDEDAPAAADLIDWLAARTRATDAVARLTAAAAEGDLDLARRVLQVGLPKLNAAIQLLGAPYEALRDEDAIEQQFRAFRSRCEEEVLHALRLAHLVEFRRGEPLDDYLQARSLSSLTADPAWADEYYGEIPQELLRARVDDWLTVHCGEPDHKGTTLQPLATVRVDNRRQVIEWAAAALQAVRAKAELATPTAEWPSGADLADRMADLGLLDFEPLPVERFLAWLRDVELWPADLPLTLDVEALGLSADAVQRAQDDAAQERRARLEARQRVIVDGREVLGTESNYADLRALVLAGIDDAFRRSSGEVSLRPLSSKTTPRPAAPGRPGLAAARQQRLSDVQAAAVGLAGEVAALEWVKAKHPGVDELEIWLSGYRNKVLGDKRGDDTLGFDIRVDDRRTCWFYEVKASIGSAGEFLLTAGEIARAQNLKHRERYSVLYVEHALNSDLRRIYQLPNPVDPRNSQHFRTVGEGIRYRFELRNGA</sequence>
<protein>
    <recommendedName>
        <fullName evidence="2">Protein NO VEIN C-terminal domain-containing protein</fullName>
    </recommendedName>
</protein>
<accession>A0A239EF31</accession>
<keyword evidence="4" id="KW-1185">Reference proteome</keyword>